<feature type="transmembrane region" description="Helical" evidence="6">
    <location>
        <begin position="116"/>
        <end position="139"/>
    </location>
</feature>
<reference evidence="8 9" key="1">
    <citation type="submission" date="2018-11" db="EMBL/GenBank/DDBJ databases">
        <title>Sequencing the genomes of 1000 actinobacteria strains.</title>
        <authorList>
            <person name="Klenk H.-P."/>
        </authorList>
    </citation>
    <scope>NUCLEOTIDE SEQUENCE [LARGE SCALE GENOMIC DNA]</scope>
    <source>
        <strain evidence="8 9">DSM 12652</strain>
    </source>
</reference>
<accession>A0A3N2CYS3</accession>
<feature type="transmembrane region" description="Helical" evidence="6">
    <location>
        <begin position="381"/>
        <end position="400"/>
    </location>
</feature>
<keyword evidence="4 6" id="KW-0472">Membrane</keyword>
<evidence type="ECO:0000256" key="5">
    <source>
        <dbReference type="SAM" id="MobiDB-lite"/>
    </source>
</evidence>
<evidence type="ECO:0000313" key="8">
    <source>
        <dbReference type="EMBL" id="ROR92697.1"/>
    </source>
</evidence>
<feature type="domain" description="Major facilitator superfamily (MFS) profile" evidence="7">
    <location>
        <begin position="1"/>
        <end position="447"/>
    </location>
</feature>
<feature type="transmembrane region" description="Helical" evidence="6">
    <location>
        <begin position="291"/>
        <end position="309"/>
    </location>
</feature>
<feature type="transmembrane region" description="Helical" evidence="6">
    <location>
        <begin position="88"/>
        <end position="110"/>
    </location>
</feature>
<keyword evidence="2 6" id="KW-0812">Transmembrane</keyword>
<evidence type="ECO:0000256" key="2">
    <source>
        <dbReference type="ARBA" id="ARBA00022692"/>
    </source>
</evidence>
<keyword evidence="9" id="KW-1185">Reference proteome</keyword>
<organism evidence="8 9">
    <name type="scientific">Nocardioides aurantiacus</name>
    <dbReference type="NCBI Taxonomy" id="86796"/>
    <lineage>
        <taxon>Bacteria</taxon>
        <taxon>Bacillati</taxon>
        <taxon>Actinomycetota</taxon>
        <taxon>Actinomycetes</taxon>
        <taxon>Propionibacteriales</taxon>
        <taxon>Nocardioidaceae</taxon>
        <taxon>Nocardioides</taxon>
    </lineage>
</organism>
<dbReference type="EMBL" id="RKHO01000001">
    <property type="protein sequence ID" value="ROR92697.1"/>
    <property type="molecule type" value="Genomic_DNA"/>
</dbReference>
<dbReference type="InterPro" id="IPR036259">
    <property type="entry name" value="MFS_trans_sf"/>
</dbReference>
<feature type="transmembrane region" description="Helical" evidence="6">
    <location>
        <begin position="21"/>
        <end position="43"/>
    </location>
</feature>
<dbReference type="GO" id="GO:0022857">
    <property type="term" value="F:transmembrane transporter activity"/>
    <property type="evidence" value="ECO:0007669"/>
    <property type="project" value="InterPro"/>
</dbReference>
<dbReference type="InterPro" id="IPR011701">
    <property type="entry name" value="MFS"/>
</dbReference>
<feature type="compositionally biased region" description="Basic and acidic residues" evidence="5">
    <location>
        <begin position="451"/>
        <end position="464"/>
    </location>
</feature>
<feature type="transmembrane region" description="Helical" evidence="6">
    <location>
        <begin position="55"/>
        <end position="76"/>
    </location>
</feature>
<dbReference type="AlphaFoldDB" id="A0A3N2CYS3"/>
<evidence type="ECO:0000256" key="1">
    <source>
        <dbReference type="ARBA" id="ARBA00004651"/>
    </source>
</evidence>
<dbReference type="GO" id="GO:0005886">
    <property type="term" value="C:plasma membrane"/>
    <property type="evidence" value="ECO:0007669"/>
    <property type="project" value="UniProtKB-SubCell"/>
</dbReference>
<dbReference type="PANTHER" id="PTHR11360:SF317">
    <property type="entry name" value="MAJOR FACILITATOR SUPERFAMILY (MFS) PROFILE DOMAIN-CONTAINING PROTEIN-RELATED"/>
    <property type="match status" value="1"/>
</dbReference>
<name>A0A3N2CYS3_9ACTN</name>
<dbReference type="CDD" id="cd17353">
    <property type="entry name" value="MFS_OFA_like"/>
    <property type="match status" value="1"/>
</dbReference>
<dbReference type="Pfam" id="PF07690">
    <property type="entry name" value="MFS_1"/>
    <property type="match status" value="1"/>
</dbReference>
<feature type="transmembrane region" description="Helical" evidence="6">
    <location>
        <begin position="192"/>
        <end position="215"/>
    </location>
</feature>
<dbReference type="Gene3D" id="1.20.1250.20">
    <property type="entry name" value="MFS general substrate transporter like domains"/>
    <property type="match status" value="2"/>
</dbReference>
<evidence type="ECO:0000259" key="7">
    <source>
        <dbReference type="PROSITE" id="PS50850"/>
    </source>
</evidence>
<keyword evidence="3 6" id="KW-1133">Transmembrane helix</keyword>
<dbReference type="SUPFAM" id="SSF103473">
    <property type="entry name" value="MFS general substrate transporter"/>
    <property type="match status" value="1"/>
</dbReference>
<protein>
    <submittedName>
        <fullName evidence="8">MFS-type transporter involved in bile tolerance (Atg22 family)</fullName>
    </submittedName>
</protein>
<dbReference type="InterPro" id="IPR050327">
    <property type="entry name" value="Proton-linked_MCT"/>
</dbReference>
<dbReference type="InterPro" id="IPR020846">
    <property type="entry name" value="MFS_dom"/>
</dbReference>
<comment type="subcellular location">
    <subcellularLocation>
        <location evidence="1">Cell membrane</location>
        <topology evidence="1">Multi-pass membrane protein</topology>
    </subcellularLocation>
</comment>
<comment type="caution">
    <text evidence="8">The sequence shown here is derived from an EMBL/GenBank/DDBJ whole genome shotgun (WGS) entry which is preliminary data.</text>
</comment>
<dbReference type="OrthoDB" id="9793415at2"/>
<feature type="transmembrane region" description="Helical" evidence="6">
    <location>
        <begin position="249"/>
        <end position="271"/>
    </location>
</feature>
<dbReference type="RefSeq" id="WP_123393638.1">
    <property type="nucleotide sequence ID" value="NZ_RKHO01000001.1"/>
</dbReference>
<evidence type="ECO:0000256" key="4">
    <source>
        <dbReference type="ARBA" id="ARBA00023136"/>
    </source>
</evidence>
<dbReference type="PROSITE" id="PS50850">
    <property type="entry name" value="MFS"/>
    <property type="match status" value="1"/>
</dbReference>
<feature type="transmembrane region" description="Helical" evidence="6">
    <location>
        <begin position="420"/>
        <end position="439"/>
    </location>
</feature>
<proteinExistence type="predicted"/>
<evidence type="ECO:0000256" key="3">
    <source>
        <dbReference type="ARBA" id="ARBA00022989"/>
    </source>
</evidence>
<feature type="transmembrane region" description="Helical" evidence="6">
    <location>
        <begin position="345"/>
        <end position="369"/>
    </location>
</feature>
<feature type="transmembrane region" description="Helical" evidence="6">
    <location>
        <begin position="151"/>
        <end position="172"/>
    </location>
</feature>
<feature type="region of interest" description="Disordered" evidence="5">
    <location>
        <begin position="451"/>
        <end position="475"/>
    </location>
</feature>
<gene>
    <name evidence="8" type="ORF">EDD33_3595</name>
</gene>
<sequence>MAGLAFLEKKNTVARPGYSKWLIPPAALCVHLSIGQVYAFSVFKTSLVQRFESSQTAVAWIFSIAIVMLGLSAAVLGTWVERNGPRKAMVAAALCWGTGFLVGSLGIAIGSLPLLYLGYGVIGGIGLGIGYISPVSTLIKWFPDKPGLATGMAIMGFGGGALIASPLSNLLLGIYDPQFDPANSGNGASASALAATFLTLGLVYLVFMLIGAALIRLPQGFGDDATAAHQPGRGGALVRAKAAIRTPQFALLWVVLFCNVTAGIGILEQAAPMIQDFFRDGQDSSVSAAEAAGFVGMLSLANMAGRFIWSSASDRIGRKPIYMMYLGVGLVLYILLATFGQTSPAVFVVLALLIISYYGGGFATVPAYLKDLFGTLEVGAIHGRLLTAWAAAGVMGPLIVNGFLDRAGEPGSLVAEDYHPALITMVVVLGVGFVANLLVKTVDEKHYDAEAVRSHSGSGDHSDPAGEPATTGGTR</sequence>
<evidence type="ECO:0000313" key="9">
    <source>
        <dbReference type="Proteomes" id="UP000281738"/>
    </source>
</evidence>
<evidence type="ECO:0000256" key="6">
    <source>
        <dbReference type="SAM" id="Phobius"/>
    </source>
</evidence>
<dbReference type="PANTHER" id="PTHR11360">
    <property type="entry name" value="MONOCARBOXYLATE TRANSPORTER"/>
    <property type="match status" value="1"/>
</dbReference>
<dbReference type="Proteomes" id="UP000281738">
    <property type="component" value="Unassembled WGS sequence"/>
</dbReference>
<feature type="transmembrane region" description="Helical" evidence="6">
    <location>
        <begin position="321"/>
        <end position="339"/>
    </location>
</feature>